<protein>
    <submittedName>
        <fullName evidence="1">Uncharacterized protein</fullName>
    </submittedName>
</protein>
<reference evidence="1" key="2">
    <citation type="submission" date="2011-04" db="EMBL/GenBank/DDBJ databases">
        <authorList>
            <person name="Genoscope - CEA"/>
        </authorList>
    </citation>
    <scope>NUCLEOTIDE SEQUENCE</scope>
    <source>
        <strain evidence="1">R24</strain>
    </source>
</reference>
<dbReference type="EMBL" id="FR854092">
    <property type="protein sequence ID" value="CCA87193.1"/>
    <property type="molecule type" value="Genomic_DNA"/>
</dbReference>
<name>G3ACA8_9RALS</name>
<organism evidence="1">
    <name type="scientific">Ralstonia syzygii R24</name>
    <dbReference type="NCBI Taxonomy" id="907261"/>
    <lineage>
        <taxon>Bacteria</taxon>
        <taxon>Pseudomonadati</taxon>
        <taxon>Pseudomonadota</taxon>
        <taxon>Betaproteobacteria</taxon>
        <taxon>Burkholderiales</taxon>
        <taxon>Burkholderiaceae</taxon>
        <taxon>Ralstonia</taxon>
        <taxon>Ralstonia solanacearum species complex</taxon>
    </lineage>
</organism>
<accession>G3ACA8</accession>
<dbReference type="AlphaFoldDB" id="G3ACA8"/>
<gene>
    <name evidence="1" type="ORF">RALSY_mp30513</name>
</gene>
<proteinExistence type="predicted"/>
<dbReference type="RefSeq" id="WP_197334231.1">
    <property type="nucleotide sequence ID" value="NZ_CP115945.1"/>
</dbReference>
<reference evidence="1" key="1">
    <citation type="journal article" date="2011" name="PLoS ONE">
        <title>Ralstonia syzygii, the Blood Disease Bacterium and some Asian R. solanacearum strains form a single genomic species despite divergent lifestyles.</title>
        <authorList>
            <person name="Remenant B."/>
            <person name="de Cambiaire J.C."/>
            <person name="Cellier G."/>
            <person name="Jacobs J.M."/>
            <person name="Mangenot S."/>
            <person name="Barbe V."/>
            <person name="Lajus A."/>
            <person name="Vallenet D."/>
            <person name="Medigue C."/>
            <person name="Fegan M."/>
            <person name="Allen C."/>
            <person name="Prior P."/>
        </authorList>
    </citation>
    <scope>NUCLEOTIDE SEQUENCE</scope>
    <source>
        <strain evidence="1">R24</strain>
    </source>
</reference>
<evidence type="ECO:0000313" key="1">
    <source>
        <dbReference type="EMBL" id="CCA87193.1"/>
    </source>
</evidence>
<sequence>MKHLRLRCELLVRRLGWPGAFTALLAVAAAVVQFGLLPTERAQSVDLSRRLVALRQPPTPAEDADSINRERLQVFNALMLPASQYPAVLRHLFDLAAERNLVAAQAEYTAQPSDEGGYVAYDVVLPLKGPYPQIRAFIGDALLHLPTLAVQGVAFSRDDPRAAEVQASLRLRLYLRSGA</sequence>